<dbReference type="InterPro" id="IPR055530">
    <property type="entry name" value="DUF7104"/>
</dbReference>
<keyword evidence="2" id="KW-1185">Reference proteome</keyword>
<reference evidence="1" key="1">
    <citation type="journal article" date="2020" name="Stud. Mycol.">
        <title>101 Dothideomycetes genomes: a test case for predicting lifestyles and emergence of pathogens.</title>
        <authorList>
            <person name="Haridas S."/>
            <person name="Albert R."/>
            <person name="Binder M."/>
            <person name="Bloem J."/>
            <person name="Labutti K."/>
            <person name="Salamov A."/>
            <person name="Andreopoulos B."/>
            <person name="Baker S."/>
            <person name="Barry K."/>
            <person name="Bills G."/>
            <person name="Bluhm B."/>
            <person name="Cannon C."/>
            <person name="Castanera R."/>
            <person name="Culley D."/>
            <person name="Daum C."/>
            <person name="Ezra D."/>
            <person name="Gonzalez J."/>
            <person name="Henrissat B."/>
            <person name="Kuo A."/>
            <person name="Liang C."/>
            <person name="Lipzen A."/>
            <person name="Lutzoni F."/>
            <person name="Magnuson J."/>
            <person name="Mondo S."/>
            <person name="Nolan M."/>
            <person name="Ohm R."/>
            <person name="Pangilinan J."/>
            <person name="Park H.-J."/>
            <person name="Ramirez L."/>
            <person name="Alfaro M."/>
            <person name="Sun H."/>
            <person name="Tritt A."/>
            <person name="Yoshinaga Y."/>
            <person name="Zwiers L.-H."/>
            <person name="Turgeon B."/>
            <person name="Goodwin S."/>
            <person name="Spatafora J."/>
            <person name="Crous P."/>
            <person name="Grigoriev I."/>
        </authorList>
    </citation>
    <scope>NUCLEOTIDE SEQUENCE</scope>
    <source>
        <strain evidence="1">CBS 207.26</strain>
    </source>
</reference>
<dbReference type="Proteomes" id="UP000800200">
    <property type="component" value="Unassembled WGS sequence"/>
</dbReference>
<proteinExistence type="predicted"/>
<protein>
    <recommendedName>
        <fullName evidence="3">Ankyrin</fullName>
    </recommendedName>
</protein>
<gene>
    <name evidence="1" type="ORF">K469DRAFT_721109</name>
</gene>
<evidence type="ECO:0008006" key="3">
    <source>
        <dbReference type="Google" id="ProtNLM"/>
    </source>
</evidence>
<dbReference type="AlphaFoldDB" id="A0A6A6DEY3"/>
<dbReference type="Pfam" id="PF23397">
    <property type="entry name" value="DUF7104"/>
    <property type="match status" value="2"/>
</dbReference>
<organism evidence="1 2">
    <name type="scientific">Zopfia rhizophila CBS 207.26</name>
    <dbReference type="NCBI Taxonomy" id="1314779"/>
    <lineage>
        <taxon>Eukaryota</taxon>
        <taxon>Fungi</taxon>
        <taxon>Dikarya</taxon>
        <taxon>Ascomycota</taxon>
        <taxon>Pezizomycotina</taxon>
        <taxon>Dothideomycetes</taxon>
        <taxon>Dothideomycetes incertae sedis</taxon>
        <taxon>Zopfiaceae</taxon>
        <taxon>Zopfia</taxon>
    </lineage>
</organism>
<accession>A0A6A6DEY3</accession>
<dbReference type="OrthoDB" id="3941259at2759"/>
<dbReference type="Gene3D" id="1.20.5.340">
    <property type="match status" value="1"/>
</dbReference>
<dbReference type="EMBL" id="ML994696">
    <property type="protein sequence ID" value="KAF2177018.1"/>
    <property type="molecule type" value="Genomic_DNA"/>
</dbReference>
<sequence>MTEEVMKAVAQNWKSGNEVMALLQQRGGEVKITEVVKAAVQNRNSGKEVIALLLQQRGDEDWNSGKEVMALPKRPGTG</sequence>
<evidence type="ECO:0000313" key="2">
    <source>
        <dbReference type="Proteomes" id="UP000800200"/>
    </source>
</evidence>
<name>A0A6A6DEY3_9PEZI</name>
<evidence type="ECO:0000313" key="1">
    <source>
        <dbReference type="EMBL" id="KAF2177018.1"/>
    </source>
</evidence>